<organism evidence="1 2">
    <name type="scientific">Smittium culicis</name>
    <dbReference type="NCBI Taxonomy" id="133412"/>
    <lineage>
        <taxon>Eukaryota</taxon>
        <taxon>Fungi</taxon>
        <taxon>Fungi incertae sedis</taxon>
        <taxon>Zoopagomycota</taxon>
        <taxon>Kickxellomycotina</taxon>
        <taxon>Harpellomycetes</taxon>
        <taxon>Harpellales</taxon>
        <taxon>Legeriomycetaceae</taxon>
        <taxon>Smittium</taxon>
    </lineage>
</organism>
<protein>
    <submittedName>
        <fullName evidence="1">Uncharacterized protein</fullName>
    </submittedName>
</protein>
<evidence type="ECO:0000313" key="1">
    <source>
        <dbReference type="EMBL" id="OMJ15062.1"/>
    </source>
</evidence>
<sequence length="71" mass="8429">MSNSEQPINFESDLDDDELFEQLEKDEELERLLLQRKIELKQQLDGFDDLGNTVNFTTQQLKNWILKATKE</sequence>
<keyword evidence="2" id="KW-1185">Reference proteome</keyword>
<accession>A0A1R1XK93</accession>
<comment type="caution">
    <text evidence="1">The sequence shown here is derived from an EMBL/GenBank/DDBJ whole genome shotgun (WGS) entry which is preliminary data.</text>
</comment>
<name>A0A1R1XK93_9FUNG</name>
<evidence type="ECO:0000313" key="2">
    <source>
        <dbReference type="Proteomes" id="UP000187283"/>
    </source>
</evidence>
<proteinExistence type="predicted"/>
<dbReference type="AlphaFoldDB" id="A0A1R1XK93"/>
<reference evidence="1 2" key="1">
    <citation type="submission" date="2017-01" db="EMBL/GenBank/DDBJ databases">
        <authorList>
            <person name="Mah S.A."/>
            <person name="Swanson W.J."/>
            <person name="Moy G.W."/>
            <person name="Vacquier V.D."/>
        </authorList>
    </citation>
    <scope>NUCLEOTIDE SEQUENCE [LARGE SCALE GENOMIC DNA]</scope>
    <source>
        <strain evidence="1 2">GSMNP</strain>
    </source>
</reference>
<dbReference type="Proteomes" id="UP000187283">
    <property type="component" value="Unassembled WGS sequence"/>
</dbReference>
<dbReference type="EMBL" id="LSSN01002791">
    <property type="protein sequence ID" value="OMJ15062.1"/>
    <property type="molecule type" value="Genomic_DNA"/>
</dbReference>
<gene>
    <name evidence="1" type="ORF">AYI70_g7505</name>
</gene>